<dbReference type="SUPFAM" id="SSF52091">
    <property type="entry name" value="SpoIIaa-like"/>
    <property type="match status" value="1"/>
</dbReference>
<accession>A0A1H8GPN5</accession>
<dbReference type="GO" id="GO:0043856">
    <property type="term" value="F:anti-sigma factor antagonist activity"/>
    <property type="evidence" value="ECO:0007669"/>
    <property type="project" value="InterPro"/>
</dbReference>
<dbReference type="NCBIfam" id="TIGR00377">
    <property type="entry name" value="ant_ant_sig"/>
    <property type="match status" value="1"/>
</dbReference>
<proteinExistence type="inferred from homology"/>
<dbReference type="STRING" id="310780.SAMN05216267_1005215"/>
<dbReference type="InterPro" id="IPR003658">
    <property type="entry name" value="Anti-sigma_ant"/>
</dbReference>
<evidence type="ECO:0000313" key="6">
    <source>
        <dbReference type="Proteomes" id="UP000181951"/>
    </source>
</evidence>
<reference evidence="5 6" key="1">
    <citation type="submission" date="2016-10" db="EMBL/GenBank/DDBJ databases">
        <authorList>
            <person name="de Groot N.N."/>
        </authorList>
    </citation>
    <scope>NUCLEOTIDE SEQUENCE [LARGE SCALE GENOMIC DNA]</scope>
    <source>
        <strain evidence="5 6">CGMCC 4.2026</strain>
    </source>
</reference>
<evidence type="ECO:0000259" key="4">
    <source>
        <dbReference type="PROSITE" id="PS50801"/>
    </source>
</evidence>
<dbReference type="Proteomes" id="UP000181951">
    <property type="component" value="Unassembled WGS sequence"/>
</dbReference>
<feature type="region of interest" description="Disordered" evidence="3">
    <location>
        <begin position="1"/>
        <end position="24"/>
    </location>
</feature>
<comment type="similarity">
    <text evidence="1 2">Belongs to the anti-sigma-factor antagonist family.</text>
</comment>
<dbReference type="CDD" id="cd07043">
    <property type="entry name" value="STAS_anti-anti-sigma_factors"/>
    <property type="match status" value="1"/>
</dbReference>
<dbReference type="EMBL" id="FODD01000005">
    <property type="protein sequence ID" value="SEN45936.1"/>
    <property type="molecule type" value="Genomic_DNA"/>
</dbReference>
<dbReference type="PROSITE" id="PS50801">
    <property type="entry name" value="STAS"/>
    <property type="match status" value="1"/>
</dbReference>
<dbReference type="PANTHER" id="PTHR33495:SF2">
    <property type="entry name" value="ANTI-SIGMA FACTOR ANTAGONIST TM_1081-RELATED"/>
    <property type="match status" value="1"/>
</dbReference>
<evidence type="ECO:0000256" key="2">
    <source>
        <dbReference type="RuleBase" id="RU003749"/>
    </source>
</evidence>
<evidence type="ECO:0000256" key="1">
    <source>
        <dbReference type="ARBA" id="ARBA00009013"/>
    </source>
</evidence>
<evidence type="ECO:0000313" key="5">
    <source>
        <dbReference type="EMBL" id="SEN45936.1"/>
    </source>
</evidence>
<protein>
    <recommendedName>
        <fullName evidence="2">Anti-sigma factor antagonist</fullName>
    </recommendedName>
</protein>
<gene>
    <name evidence="5" type="ORF">SAMN05216267_1005215</name>
</gene>
<organism evidence="5 6">
    <name type="scientific">Actinacidiphila rubida</name>
    <dbReference type="NCBI Taxonomy" id="310780"/>
    <lineage>
        <taxon>Bacteria</taxon>
        <taxon>Bacillati</taxon>
        <taxon>Actinomycetota</taxon>
        <taxon>Actinomycetes</taxon>
        <taxon>Kitasatosporales</taxon>
        <taxon>Streptomycetaceae</taxon>
        <taxon>Actinacidiphila</taxon>
    </lineage>
</organism>
<sequence length="138" mass="15276">MHHDGEQRPEYARRLGESIPPPTPYARSYRVQEITVVELSGEIDLGAADDVEEHLSAAALWPAPLVVVIDLCGLDFIDCFGLSLLLRARRRVLDRGGRLRMACDHRPTGKLLAMTGLDGVFRPFPTLDEALAQEPTES</sequence>
<dbReference type="Pfam" id="PF01740">
    <property type="entry name" value="STAS"/>
    <property type="match status" value="1"/>
</dbReference>
<dbReference type="InterPro" id="IPR002645">
    <property type="entry name" value="STAS_dom"/>
</dbReference>
<feature type="domain" description="STAS" evidence="4">
    <location>
        <begin position="24"/>
        <end position="134"/>
    </location>
</feature>
<evidence type="ECO:0000256" key="3">
    <source>
        <dbReference type="SAM" id="MobiDB-lite"/>
    </source>
</evidence>
<dbReference type="PANTHER" id="PTHR33495">
    <property type="entry name" value="ANTI-SIGMA FACTOR ANTAGONIST TM_1081-RELATED-RELATED"/>
    <property type="match status" value="1"/>
</dbReference>
<dbReference type="AlphaFoldDB" id="A0A1H8GPN5"/>
<dbReference type="Gene3D" id="3.30.750.24">
    <property type="entry name" value="STAS domain"/>
    <property type="match status" value="1"/>
</dbReference>
<name>A0A1H8GPN5_9ACTN</name>
<dbReference type="InterPro" id="IPR036513">
    <property type="entry name" value="STAS_dom_sf"/>
</dbReference>
<dbReference type="RefSeq" id="WP_245791252.1">
    <property type="nucleotide sequence ID" value="NZ_FODD01000005.1"/>
</dbReference>
<feature type="compositionally biased region" description="Basic and acidic residues" evidence="3">
    <location>
        <begin position="1"/>
        <end position="16"/>
    </location>
</feature>
<keyword evidence="6" id="KW-1185">Reference proteome</keyword>